<organism evidence="2 3">
    <name type="scientific">Branchiostoma belcheri</name>
    <name type="common">Amphioxus</name>
    <dbReference type="NCBI Taxonomy" id="7741"/>
    <lineage>
        <taxon>Eukaryota</taxon>
        <taxon>Metazoa</taxon>
        <taxon>Chordata</taxon>
        <taxon>Cephalochordata</taxon>
        <taxon>Leptocardii</taxon>
        <taxon>Amphioxiformes</taxon>
        <taxon>Branchiostomatidae</taxon>
        <taxon>Branchiostoma</taxon>
    </lineage>
</organism>
<feature type="region of interest" description="Disordered" evidence="1">
    <location>
        <begin position="188"/>
        <end position="220"/>
    </location>
</feature>
<feature type="region of interest" description="Disordered" evidence="1">
    <location>
        <begin position="1"/>
        <end position="22"/>
    </location>
</feature>
<protein>
    <submittedName>
        <fullName evidence="3">Uncharacterized protein LOC109486493</fullName>
    </submittedName>
</protein>
<sequence>MSGMVLAHTSPPHPSGSKQNCLRPDMPYQTGYTGWSGLDVGLFIAAGVLVTAGLYECNKALQTTHTPPIVPPAQGVHYVPSDISQYTGLNLAPQAPQAPAGVLLRRVSVPVGNNATTDWKVAESEIRIDQKDQRVCTKFYKSTESTDKTTSAEKTCKCSRDASDETRMTGGGQVSESDVEKVQDFCGNDVTSDVTNSRADEEEREDDVGSRTDETRPRRADFTQAEVLAVTACPVRHELSAATREAIGSTHHDTDKTDSEISMEEFLSEDVFFNSEQESASLSQPVPVSPRLQRKLRCAVLYAEWREDSQYCSPDDVTTNQKVRFSWFGQEDDHDLDDVSEVKIYCAVLEGVWREDGGLVENHVTRTAGGDDVMEPYYPGHGHRNSIQSGNENWI</sequence>
<dbReference type="RefSeq" id="XP_019645889.1">
    <property type="nucleotide sequence ID" value="XM_019790330.1"/>
</dbReference>
<dbReference type="GeneID" id="109486493"/>
<evidence type="ECO:0000256" key="1">
    <source>
        <dbReference type="SAM" id="MobiDB-lite"/>
    </source>
</evidence>
<gene>
    <name evidence="3" type="primary">LOC109486493</name>
</gene>
<feature type="region of interest" description="Disordered" evidence="1">
    <location>
        <begin position="160"/>
        <end position="179"/>
    </location>
</feature>
<reference evidence="3" key="1">
    <citation type="submission" date="2025-08" db="UniProtKB">
        <authorList>
            <consortium name="RefSeq"/>
        </authorList>
    </citation>
    <scope>IDENTIFICATION</scope>
    <source>
        <tissue evidence="3">Gonad</tissue>
    </source>
</reference>
<name>A0A6P5AHV4_BRABE</name>
<dbReference type="KEGG" id="bbel:109486493"/>
<dbReference type="OrthoDB" id="10044101at2759"/>
<evidence type="ECO:0000313" key="3">
    <source>
        <dbReference type="RefSeq" id="XP_019645889.1"/>
    </source>
</evidence>
<evidence type="ECO:0000313" key="2">
    <source>
        <dbReference type="Proteomes" id="UP000515135"/>
    </source>
</evidence>
<dbReference type="AlphaFoldDB" id="A0A6P5AHV4"/>
<proteinExistence type="predicted"/>
<feature type="compositionally biased region" description="Basic and acidic residues" evidence="1">
    <location>
        <begin position="207"/>
        <end position="220"/>
    </location>
</feature>
<keyword evidence="2" id="KW-1185">Reference proteome</keyword>
<dbReference type="Proteomes" id="UP000515135">
    <property type="component" value="Unplaced"/>
</dbReference>
<accession>A0A6P5AHV4</accession>